<organism evidence="1 2">
    <name type="scientific">Lindgomyces ingoldianus</name>
    <dbReference type="NCBI Taxonomy" id="673940"/>
    <lineage>
        <taxon>Eukaryota</taxon>
        <taxon>Fungi</taxon>
        <taxon>Dikarya</taxon>
        <taxon>Ascomycota</taxon>
        <taxon>Pezizomycotina</taxon>
        <taxon>Dothideomycetes</taxon>
        <taxon>Pleosporomycetidae</taxon>
        <taxon>Pleosporales</taxon>
        <taxon>Lindgomycetaceae</taxon>
        <taxon>Lindgomyces</taxon>
    </lineage>
</organism>
<protein>
    <submittedName>
        <fullName evidence="1">Uncharacterized protein</fullName>
    </submittedName>
</protein>
<reference evidence="1" key="1">
    <citation type="journal article" date="2020" name="Stud. Mycol.">
        <title>101 Dothideomycetes genomes: a test case for predicting lifestyles and emergence of pathogens.</title>
        <authorList>
            <person name="Haridas S."/>
            <person name="Albert R."/>
            <person name="Binder M."/>
            <person name="Bloem J."/>
            <person name="Labutti K."/>
            <person name="Salamov A."/>
            <person name="Andreopoulos B."/>
            <person name="Baker S."/>
            <person name="Barry K."/>
            <person name="Bills G."/>
            <person name="Bluhm B."/>
            <person name="Cannon C."/>
            <person name="Castanera R."/>
            <person name="Culley D."/>
            <person name="Daum C."/>
            <person name="Ezra D."/>
            <person name="Gonzalez J."/>
            <person name="Henrissat B."/>
            <person name="Kuo A."/>
            <person name="Liang C."/>
            <person name="Lipzen A."/>
            <person name="Lutzoni F."/>
            <person name="Magnuson J."/>
            <person name="Mondo S."/>
            <person name="Nolan M."/>
            <person name="Ohm R."/>
            <person name="Pangilinan J."/>
            <person name="Park H.-J."/>
            <person name="Ramirez L."/>
            <person name="Alfaro M."/>
            <person name="Sun H."/>
            <person name="Tritt A."/>
            <person name="Yoshinaga Y."/>
            <person name="Zwiers L.-H."/>
            <person name="Turgeon B."/>
            <person name="Goodwin S."/>
            <person name="Spatafora J."/>
            <person name="Crous P."/>
            <person name="Grigoriev I."/>
        </authorList>
    </citation>
    <scope>NUCLEOTIDE SEQUENCE</scope>
    <source>
        <strain evidence="1">ATCC 200398</strain>
    </source>
</reference>
<name>A0ACB6QEE5_9PLEO</name>
<accession>A0ACB6QEE5</accession>
<evidence type="ECO:0000313" key="1">
    <source>
        <dbReference type="EMBL" id="KAF2464511.1"/>
    </source>
</evidence>
<gene>
    <name evidence="1" type="ORF">BDR25DRAFT_361590</name>
</gene>
<dbReference type="EMBL" id="MU003536">
    <property type="protein sequence ID" value="KAF2464511.1"/>
    <property type="molecule type" value="Genomic_DNA"/>
</dbReference>
<evidence type="ECO:0000313" key="2">
    <source>
        <dbReference type="Proteomes" id="UP000799755"/>
    </source>
</evidence>
<keyword evidence="2" id="KW-1185">Reference proteome</keyword>
<sequence>MLFVVDSISALVTGWVVGPLFLNSARLSCVELLAVSFLQSYPSSFLLDPKAAFSLRFYFVISGLTLSSLLPNGHSCTFRLAWVALFVSRLFVVICKALLLLNQFKLRALASLSFRRSHFSSYRALQSLSFSTPLVNSAPAVLIVANSHLQFPGSSSMLSFSPSFFRLFSGISRLPVFISSVNFTANLSRYRIFSWILILLSILTVIPIQCLFSVIFDAAGKFPASSLITVDPRSCGSRFICAVVSSKTRVSFVLTSLPRPPSFAMFLVKPILLATPASNVSDSCPSFFSFISPLVIAFLFDRTLRHLVAFTLAVSHPQSSFHFSTLIVEVSSIVPSVIPLRPLDSVVLLTFCHLPQSFSYPSLAPLSNFPIVVSKLLSRSSFLSPCHSLSPLKPPNPSLNKITAPHTHSSGGARRLFYNFIVASDGYRPRPTTSYPLRRKENFREAARGRRQKPAKHIDTNLPPLLGHLGKPQDQLRFSGEAGGLGPAHLQSSHFPPSRSEDEINKLIALGCPLYVRHRYGRKIDMISSSISWSTLHQLLIQLIDFHRIHLLDYFLSSNQLGHCNLAHKQLSLALRRAYSAWIIKCARMVCLVSGREFLRLEWVHWVRRWNGRDVSTKWTQTQRSHRAPTLPPASRIPPPRGVCPTQVSFGPKSVFKIFSHSTPVSIEVSTSRGPAEMAKSLIQAASEVSGEEMQALVPQLALRGSTEHFRRTRAINGHTPTSYLINPLPPGVGRIRAHLPLHTLVGFVNSFPNIFYSALLFLLGLCLFSIISLYTMEWLNISCESCVHLFCYIRSLVNPPVSYYEDLYSTWKTFAERLSDSGGHTMMTSWRAGRKHLSLTFKNVPVLLTDEEFKRGRSGNARQDVFIHAKIPDESLELPHMHRVAWLTLLHEITVSAFFIWILVKSSYFREVAAHVLVVRTLNMVSKGVGAMACGSAGAIFVHSLAGDAHRELNGSILSPTHMPSDNLFAWSAMETDLLDILQAIEHLAVCGLNRALNLRTFRVWLSIDNQFRKVLMEATPLINREGTYLTGQVTQPFSPYPGILLSLHRHFFASWLKIGSDSVLFQYRDPFGDSNSAHDLIAVYLTPRLIQLSLHCDRLEEMGTCQQVVDINKRRPLMKWWPGPVFDINPWVTVFADVFALILETVKLSRQLIRYCPPWWAAEEDSINILAMENKFHIRSERIFGNKHLACNSAPGWLQDLATSALIASVFSLLVDVAERFSLSATAHFEGFVEVSLRLMLMLYSQLRSQERGLSREEAGSSIRCCSHHLKTIFMTASFKSRVGAASPDSPPRSSRKFLIRVELSATSHRKRIAAPNSAARSLAIYPDVPVSQGHRHSPFAKDAGFGALDGMLSFAISWPSQSISRAIVYFPTTVVQFLFKLSDQAWAILKLHLVVPTWPPA</sequence>
<comment type="caution">
    <text evidence="1">The sequence shown here is derived from an EMBL/GenBank/DDBJ whole genome shotgun (WGS) entry which is preliminary data.</text>
</comment>
<proteinExistence type="predicted"/>
<dbReference type="Proteomes" id="UP000799755">
    <property type="component" value="Unassembled WGS sequence"/>
</dbReference>